<dbReference type="AlphaFoldDB" id="A0A1L3JLQ2"/>
<evidence type="ECO:0008006" key="3">
    <source>
        <dbReference type="Google" id="ProtNLM"/>
    </source>
</evidence>
<accession>A0A1L3JLQ2</accession>
<dbReference type="RefSeq" id="WP_072556602.1">
    <property type="nucleotide sequence ID" value="NZ_CP018155.1"/>
</dbReference>
<proteinExistence type="predicted"/>
<reference evidence="1 2" key="1">
    <citation type="submission" date="2016-11" db="EMBL/GenBank/DDBJ databases">
        <title>Tenacibaculum sp. LPB0136, isolated from marine environment.</title>
        <authorList>
            <person name="Kim E."/>
            <person name="Yi H."/>
        </authorList>
    </citation>
    <scope>NUCLEOTIDE SEQUENCE [LARGE SCALE GENOMIC DNA]</scope>
    <source>
        <strain evidence="1 2">LPB0136</strain>
    </source>
</reference>
<evidence type="ECO:0000313" key="1">
    <source>
        <dbReference type="EMBL" id="APG66080.1"/>
    </source>
</evidence>
<gene>
    <name evidence="1" type="ORF">LPB136_12180</name>
</gene>
<dbReference type="STRING" id="1850252.LPB136_12180"/>
<dbReference type="Pfam" id="PF13715">
    <property type="entry name" value="CarbopepD_reg_2"/>
    <property type="match status" value="1"/>
</dbReference>
<dbReference type="EMBL" id="CP018155">
    <property type="protein sequence ID" value="APG66080.1"/>
    <property type="molecule type" value="Genomic_DNA"/>
</dbReference>
<name>A0A1L3JLQ2_9FLAO</name>
<dbReference type="SUPFAM" id="SSF56935">
    <property type="entry name" value="Porins"/>
    <property type="match status" value="1"/>
</dbReference>
<dbReference type="OrthoDB" id="603275at2"/>
<dbReference type="Proteomes" id="UP000181898">
    <property type="component" value="Chromosome"/>
</dbReference>
<dbReference type="SUPFAM" id="SSF49464">
    <property type="entry name" value="Carboxypeptidase regulatory domain-like"/>
    <property type="match status" value="1"/>
</dbReference>
<dbReference type="InterPro" id="IPR008969">
    <property type="entry name" value="CarboxyPept-like_regulatory"/>
</dbReference>
<dbReference type="KEGG" id="ten:LPB136_12180"/>
<sequence length="874" mass="101252">MIKKGNFLLLLFFVTHYIISQNINIKGKVIDKEHNNLSNITIMIYGNGQLISYGYSNEKGEFQISINQNKLKTLTIVANGLGFEEEKNIINILKSTINTNFLLQEKNEILKEVVLETWEKIKVKKDTIVYKVSAFKDGSENVVEDLLKNIPGMEISLNGTIKVNGKAIDKLLVEGDDLFDDKYKLLTKNLDASTIKEVELLTNFEDNPVLKSFQESEKIALNLKLKNDKKNVWFGNLDLGFGTNNSTNTTINIGLLKNKIKFFNLSNINSIGNSAVSQVKNEKTINFTGFNVNKKNEKTNNELITIDNLSSSNFSNDEDVFNNSFLNSLSFVTNLSKQTKLRNLTYFTYDDIEKQNNNITKYFIEPETISFIEQNKIEIKDISFATEFELKYLSKNDEYYTYNFIFENNPTKNNGNLIFNNEKVVQKLKEKKQNFFNHLNFTKKISNNTLLLAYAYLGINNTKQNYSILPNTFSDVFNNDGALTIYQKNNTPLTYYGLNSELITKKNKAEYGLEFSATVDKDKIISSFRFDNIHKIDSLSNHVNYRNQKISLKGKYNYNISTLFKVRSSLSIEKNYINLNKKNNQYFFVNPKISLHSNKTKIGNFGVSYGFQNNLPNSKYLTESYILTNYRSFNKGFDNIQQSNNHSFGFYYTFNNYKKQFLINSFLLHSFSDKSYGVKSLISDNVNFNQYTIVNGGKLTNYNLSATKYLKDVSSSLKLSTQQSWSNNPVIINNITSNVENYTSIYRMQGTTYFRLPINFKFGFQLNYSKGKFNEQFSTNSYLESSLDTSIKISNNWLCKFENNYYSINSKDYLFSNINLNYNPKKSKLSYRFKINNLSNITKFNDVFLSDFQRNETSFKIVPRYFLLNIKYVF</sequence>
<evidence type="ECO:0000313" key="2">
    <source>
        <dbReference type="Proteomes" id="UP000181898"/>
    </source>
</evidence>
<keyword evidence="2" id="KW-1185">Reference proteome</keyword>
<protein>
    <recommendedName>
        <fullName evidence="3">TonB-dependent receptor</fullName>
    </recommendedName>
</protein>
<organism evidence="1 2">
    <name type="scientific">Tenacibaculum todarodis</name>
    <dbReference type="NCBI Taxonomy" id="1850252"/>
    <lineage>
        <taxon>Bacteria</taxon>
        <taxon>Pseudomonadati</taxon>
        <taxon>Bacteroidota</taxon>
        <taxon>Flavobacteriia</taxon>
        <taxon>Flavobacteriales</taxon>
        <taxon>Flavobacteriaceae</taxon>
        <taxon>Tenacibaculum</taxon>
    </lineage>
</organism>